<keyword evidence="2" id="KW-0238">DNA-binding</keyword>
<evidence type="ECO:0000313" key="5">
    <source>
        <dbReference type="EMBL" id="SBW18328.1"/>
    </source>
</evidence>
<evidence type="ECO:0000313" key="6">
    <source>
        <dbReference type="Proteomes" id="UP000199013"/>
    </source>
</evidence>
<dbReference type="GO" id="GO:0003677">
    <property type="term" value="F:DNA binding"/>
    <property type="evidence" value="ECO:0007669"/>
    <property type="project" value="UniProtKB-KW"/>
</dbReference>
<evidence type="ECO:0000256" key="2">
    <source>
        <dbReference type="ARBA" id="ARBA00023125"/>
    </source>
</evidence>
<dbReference type="GO" id="GO:0003700">
    <property type="term" value="F:DNA-binding transcription factor activity"/>
    <property type="evidence" value="ECO:0007669"/>
    <property type="project" value="InterPro"/>
</dbReference>
<dbReference type="CDD" id="cd07377">
    <property type="entry name" value="WHTH_GntR"/>
    <property type="match status" value="1"/>
</dbReference>
<dbReference type="Gene3D" id="1.20.120.530">
    <property type="entry name" value="GntR ligand-binding domain-like"/>
    <property type="match status" value="1"/>
</dbReference>
<dbReference type="InterPro" id="IPR008920">
    <property type="entry name" value="TF_FadR/GntR_C"/>
</dbReference>
<keyword evidence="1" id="KW-0805">Transcription regulation</keyword>
<dbReference type="PROSITE" id="PS50949">
    <property type="entry name" value="HTH_GNTR"/>
    <property type="match status" value="1"/>
</dbReference>
<evidence type="ECO:0000259" key="4">
    <source>
        <dbReference type="PROSITE" id="PS50949"/>
    </source>
</evidence>
<dbReference type="InterPro" id="IPR011711">
    <property type="entry name" value="GntR_C"/>
</dbReference>
<dbReference type="PANTHER" id="PTHR43537">
    <property type="entry name" value="TRANSCRIPTIONAL REGULATOR, GNTR FAMILY"/>
    <property type="match status" value="1"/>
</dbReference>
<evidence type="ECO:0000256" key="1">
    <source>
        <dbReference type="ARBA" id="ARBA00023015"/>
    </source>
</evidence>
<dbReference type="PANTHER" id="PTHR43537:SF5">
    <property type="entry name" value="UXU OPERON TRANSCRIPTIONAL REGULATOR"/>
    <property type="match status" value="1"/>
</dbReference>
<dbReference type="Proteomes" id="UP000199013">
    <property type="component" value="Unassembled WGS sequence"/>
</dbReference>
<accession>A0A1C3NU11</accession>
<dbReference type="Pfam" id="PF07729">
    <property type="entry name" value="FCD"/>
    <property type="match status" value="1"/>
</dbReference>
<keyword evidence="3" id="KW-0804">Transcription</keyword>
<sequence length="253" mass="28303">MGVNMFGPERGPRFSKFSEMVADDLRGRMARGEVRPGEHLPPESELMDIYGVARPTMREALRILESESLIVLRRGSHLGPLVQEPDTRVLARQTGLRLQMQGTSVRDLVEARAVVEPGAVALAAARRSGSDLQEMRDCLLTAGRSRSILDFSRPSVDFRILVVRSSHNRTLILMAELVSTLLRKEYESVLRNIAEADGRRFIQQSVARYERLTDLIENRDVQGAVEFWQNHGTVDAEFGTSSLQPGPMLAVYS</sequence>
<dbReference type="InterPro" id="IPR036390">
    <property type="entry name" value="WH_DNA-bd_sf"/>
</dbReference>
<dbReference type="InterPro" id="IPR000524">
    <property type="entry name" value="Tscrpt_reg_HTH_GntR"/>
</dbReference>
<dbReference type="InterPro" id="IPR036388">
    <property type="entry name" value="WH-like_DNA-bd_sf"/>
</dbReference>
<evidence type="ECO:0000256" key="3">
    <source>
        <dbReference type="ARBA" id="ARBA00023163"/>
    </source>
</evidence>
<proteinExistence type="predicted"/>
<dbReference type="AlphaFoldDB" id="A0A1C3NU11"/>
<dbReference type="SMART" id="SM00895">
    <property type="entry name" value="FCD"/>
    <property type="match status" value="1"/>
</dbReference>
<gene>
    <name evidence="5" type="ORF">FDG2_0627</name>
</gene>
<feature type="domain" description="HTH gntR-type" evidence="4">
    <location>
        <begin position="15"/>
        <end position="85"/>
    </location>
</feature>
<dbReference type="PRINTS" id="PR00035">
    <property type="entry name" value="HTHGNTR"/>
</dbReference>
<dbReference type="SMART" id="SM00345">
    <property type="entry name" value="HTH_GNTR"/>
    <property type="match status" value="1"/>
</dbReference>
<dbReference type="Gene3D" id="1.10.10.10">
    <property type="entry name" value="Winged helix-like DNA-binding domain superfamily/Winged helix DNA-binding domain"/>
    <property type="match status" value="1"/>
</dbReference>
<name>A0A1C3NU11_9ACTN</name>
<reference evidence="6" key="1">
    <citation type="submission" date="2016-02" db="EMBL/GenBank/DDBJ databases">
        <authorList>
            <person name="Wibberg D."/>
        </authorList>
    </citation>
    <scope>NUCLEOTIDE SEQUENCE [LARGE SCALE GENOMIC DNA]</scope>
</reference>
<dbReference type="Pfam" id="PF00392">
    <property type="entry name" value="GntR"/>
    <property type="match status" value="1"/>
</dbReference>
<protein>
    <submittedName>
        <fullName evidence="5">Regulatory protein GntR</fullName>
    </submittedName>
</protein>
<dbReference type="SUPFAM" id="SSF46785">
    <property type="entry name" value="Winged helix' DNA-binding domain"/>
    <property type="match status" value="1"/>
</dbReference>
<keyword evidence="6" id="KW-1185">Reference proteome</keyword>
<dbReference type="SUPFAM" id="SSF48008">
    <property type="entry name" value="GntR ligand-binding domain-like"/>
    <property type="match status" value="1"/>
</dbReference>
<dbReference type="EMBL" id="FLUV01000242">
    <property type="protein sequence ID" value="SBW18328.1"/>
    <property type="molecule type" value="Genomic_DNA"/>
</dbReference>
<organism evidence="5 6">
    <name type="scientific">Candidatus Protofrankia californiensis</name>
    <dbReference type="NCBI Taxonomy" id="1839754"/>
    <lineage>
        <taxon>Bacteria</taxon>
        <taxon>Bacillati</taxon>
        <taxon>Actinomycetota</taxon>
        <taxon>Actinomycetes</taxon>
        <taxon>Frankiales</taxon>
        <taxon>Frankiaceae</taxon>
        <taxon>Protofrankia</taxon>
    </lineage>
</organism>